<feature type="chain" id="PRO_5003773585" description="Secreted protein" evidence="2">
    <location>
        <begin position="20"/>
        <end position="72"/>
    </location>
</feature>
<keyword evidence="2" id="KW-0732">Signal</keyword>
<evidence type="ECO:0000313" key="4">
    <source>
        <dbReference type="Proteomes" id="UP000006038"/>
    </source>
</evidence>
<evidence type="ECO:0000313" key="3">
    <source>
        <dbReference type="EnsemblPlants" id="OB0235G10050.1"/>
    </source>
</evidence>
<evidence type="ECO:0008006" key="5">
    <source>
        <dbReference type="Google" id="ProtNLM"/>
    </source>
</evidence>
<dbReference type="Proteomes" id="UP000006038">
    <property type="component" value="Unassembled WGS sequence"/>
</dbReference>
<organism evidence="3">
    <name type="scientific">Oryza brachyantha</name>
    <name type="common">malo sina</name>
    <dbReference type="NCBI Taxonomy" id="4533"/>
    <lineage>
        <taxon>Eukaryota</taxon>
        <taxon>Viridiplantae</taxon>
        <taxon>Streptophyta</taxon>
        <taxon>Embryophyta</taxon>
        <taxon>Tracheophyta</taxon>
        <taxon>Spermatophyta</taxon>
        <taxon>Magnoliopsida</taxon>
        <taxon>Liliopsida</taxon>
        <taxon>Poales</taxon>
        <taxon>Poaceae</taxon>
        <taxon>BOP clade</taxon>
        <taxon>Oryzoideae</taxon>
        <taxon>Oryzeae</taxon>
        <taxon>Oryzinae</taxon>
        <taxon>Oryza</taxon>
    </lineage>
</organism>
<dbReference type="EnsemblPlants" id="OB0235G10050.1">
    <property type="protein sequence ID" value="OB0235G10050.1"/>
    <property type="gene ID" value="OB0235G10050"/>
</dbReference>
<feature type="compositionally biased region" description="Polar residues" evidence="1">
    <location>
        <begin position="54"/>
        <end position="72"/>
    </location>
</feature>
<keyword evidence="4" id="KW-1185">Reference proteome</keyword>
<evidence type="ECO:0000256" key="1">
    <source>
        <dbReference type="SAM" id="MobiDB-lite"/>
    </source>
</evidence>
<feature type="signal peptide" evidence="2">
    <location>
        <begin position="1"/>
        <end position="19"/>
    </location>
</feature>
<dbReference type="Gramene" id="OB0235G10050.1">
    <property type="protein sequence ID" value="OB0235G10050.1"/>
    <property type="gene ID" value="OB0235G10050"/>
</dbReference>
<proteinExistence type="predicted"/>
<dbReference type="AlphaFoldDB" id="J3L8J7"/>
<sequence length="72" mass="7948">MVCCFCLCMHACISIDAYGSGSSCPQLIQLGHDDFSGVGVFLSRERQRSISWRKPTSSAKRLTRQASVNVHN</sequence>
<reference evidence="3" key="1">
    <citation type="submission" date="2015-06" db="UniProtKB">
        <authorList>
            <consortium name="EnsemblPlants"/>
        </authorList>
    </citation>
    <scope>IDENTIFICATION</scope>
</reference>
<protein>
    <recommendedName>
        <fullName evidence="5">Secreted protein</fullName>
    </recommendedName>
</protein>
<accession>J3L8J7</accession>
<name>J3L8J7_ORYBR</name>
<feature type="region of interest" description="Disordered" evidence="1">
    <location>
        <begin position="52"/>
        <end position="72"/>
    </location>
</feature>
<evidence type="ECO:0000256" key="2">
    <source>
        <dbReference type="SAM" id="SignalP"/>
    </source>
</evidence>
<dbReference type="HOGENOM" id="CLU_2726256_0_0_1"/>